<dbReference type="InterPro" id="IPR027388">
    <property type="entry name" value="Ku70_bridge/pillars_dom_sf"/>
</dbReference>
<dbReference type="SUPFAM" id="SSF100939">
    <property type="entry name" value="SPOC domain-like"/>
    <property type="match status" value="1"/>
</dbReference>
<keyword evidence="6" id="KW-0158">Chromosome</keyword>
<dbReference type="InterPro" id="IPR036465">
    <property type="entry name" value="vWFA_dom_sf"/>
</dbReference>
<evidence type="ECO:0000313" key="21">
    <source>
        <dbReference type="Proteomes" id="UP000237144"/>
    </source>
</evidence>
<dbReference type="EC" id="3.6.4.12" evidence="4"/>
<evidence type="ECO:0000256" key="18">
    <source>
        <dbReference type="SAM" id="MobiDB-lite"/>
    </source>
</evidence>
<dbReference type="GO" id="GO:0006310">
    <property type="term" value="P:DNA recombination"/>
    <property type="evidence" value="ECO:0007669"/>
    <property type="project" value="UniProtKB-KW"/>
</dbReference>
<evidence type="ECO:0000256" key="16">
    <source>
        <dbReference type="ARBA" id="ARBA00023242"/>
    </source>
</evidence>
<feature type="domain" description="SAP" evidence="19">
    <location>
        <begin position="639"/>
        <end position="673"/>
    </location>
</feature>
<dbReference type="GO" id="GO:0003684">
    <property type="term" value="F:damaged DNA binding"/>
    <property type="evidence" value="ECO:0007669"/>
    <property type="project" value="InterPro"/>
</dbReference>
<dbReference type="GO" id="GO:0003690">
    <property type="term" value="F:double-stranded DNA binding"/>
    <property type="evidence" value="ECO:0007669"/>
    <property type="project" value="TreeGrafter"/>
</dbReference>
<dbReference type="GO" id="GO:0016787">
    <property type="term" value="F:hydrolase activity"/>
    <property type="evidence" value="ECO:0007669"/>
    <property type="project" value="UniProtKB-KW"/>
</dbReference>
<evidence type="ECO:0000256" key="2">
    <source>
        <dbReference type="ARBA" id="ARBA00004574"/>
    </source>
</evidence>
<accession>A0A2S5B2I9</accession>
<dbReference type="OrthoDB" id="761538at2759"/>
<evidence type="ECO:0000256" key="11">
    <source>
        <dbReference type="ARBA" id="ARBA00022840"/>
    </source>
</evidence>
<dbReference type="CDD" id="cd00788">
    <property type="entry name" value="KU70"/>
    <property type="match status" value="1"/>
</dbReference>
<dbReference type="InterPro" id="IPR006165">
    <property type="entry name" value="Ku70"/>
</dbReference>
<dbReference type="Pfam" id="PF02735">
    <property type="entry name" value="Ku"/>
    <property type="match status" value="1"/>
</dbReference>
<dbReference type="Pfam" id="PF02037">
    <property type="entry name" value="SAP"/>
    <property type="match status" value="1"/>
</dbReference>
<dbReference type="InterPro" id="IPR036361">
    <property type="entry name" value="SAP_dom_sf"/>
</dbReference>
<dbReference type="InterPro" id="IPR005161">
    <property type="entry name" value="Ku_N"/>
</dbReference>
<dbReference type="GO" id="GO:0000723">
    <property type="term" value="P:telomere maintenance"/>
    <property type="evidence" value="ECO:0007669"/>
    <property type="project" value="InterPro"/>
</dbReference>
<keyword evidence="14" id="KW-0233">DNA recombination</keyword>
<keyword evidence="10 20" id="KW-0347">Helicase</keyword>
<dbReference type="InterPro" id="IPR047087">
    <property type="entry name" value="KU70_core_dom"/>
</dbReference>
<dbReference type="NCBIfam" id="TIGR00578">
    <property type="entry name" value="ku70"/>
    <property type="match status" value="1"/>
</dbReference>
<evidence type="ECO:0000313" key="20">
    <source>
        <dbReference type="EMBL" id="POY71002.1"/>
    </source>
</evidence>
<dbReference type="PIRSF" id="PIRSF003033">
    <property type="entry name" value="Ku70"/>
    <property type="match status" value="1"/>
</dbReference>
<gene>
    <name evidence="20" type="ORF">BMF94_5927</name>
</gene>
<dbReference type="GO" id="GO:0042162">
    <property type="term" value="F:telomeric DNA binding"/>
    <property type="evidence" value="ECO:0007669"/>
    <property type="project" value="InterPro"/>
</dbReference>
<keyword evidence="11" id="KW-0067">ATP-binding</keyword>
<dbReference type="Proteomes" id="UP000237144">
    <property type="component" value="Unassembled WGS sequence"/>
</dbReference>
<dbReference type="PANTHER" id="PTHR12604:SF2">
    <property type="entry name" value="X-RAY REPAIR CROSS-COMPLEMENTING PROTEIN 6"/>
    <property type="match status" value="1"/>
</dbReference>
<dbReference type="EMBL" id="PJQD01000088">
    <property type="protein sequence ID" value="POY71002.1"/>
    <property type="molecule type" value="Genomic_DNA"/>
</dbReference>
<organism evidence="20 21">
    <name type="scientific">Rhodotorula taiwanensis</name>
    <dbReference type="NCBI Taxonomy" id="741276"/>
    <lineage>
        <taxon>Eukaryota</taxon>
        <taxon>Fungi</taxon>
        <taxon>Dikarya</taxon>
        <taxon>Basidiomycota</taxon>
        <taxon>Pucciniomycotina</taxon>
        <taxon>Microbotryomycetes</taxon>
        <taxon>Sporidiobolales</taxon>
        <taxon>Sporidiobolaceae</taxon>
        <taxon>Rhodotorula</taxon>
    </lineage>
</organism>
<evidence type="ECO:0000256" key="4">
    <source>
        <dbReference type="ARBA" id="ARBA00012551"/>
    </source>
</evidence>
<dbReference type="InterPro" id="IPR003034">
    <property type="entry name" value="SAP_dom"/>
</dbReference>
<evidence type="ECO:0000256" key="14">
    <source>
        <dbReference type="ARBA" id="ARBA00023172"/>
    </source>
</evidence>
<evidence type="ECO:0000256" key="7">
    <source>
        <dbReference type="ARBA" id="ARBA00022741"/>
    </source>
</evidence>
<dbReference type="PANTHER" id="PTHR12604">
    <property type="entry name" value="KU AUTOANTIGEN DNA HELICASE"/>
    <property type="match status" value="1"/>
</dbReference>
<keyword evidence="8" id="KW-0227">DNA damage</keyword>
<dbReference type="Gene3D" id="1.10.1600.10">
    <property type="match status" value="1"/>
</dbReference>
<dbReference type="GO" id="GO:0003678">
    <property type="term" value="F:DNA helicase activity"/>
    <property type="evidence" value="ECO:0007669"/>
    <property type="project" value="UniProtKB-EC"/>
</dbReference>
<keyword evidence="7" id="KW-0547">Nucleotide-binding</keyword>
<dbReference type="SUPFAM" id="SSF53300">
    <property type="entry name" value="vWA-like"/>
    <property type="match status" value="1"/>
</dbReference>
<evidence type="ECO:0000256" key="1">
    <source>
        <dbReference type="ARBA" id="ARBA00004123"/>
    </source>
</evidence>
<dbReference type="STRING" id="741276.A0A2S5B2I9"/>
<dbReference type="GO" id="GO:0000781">
    <property type="term" value="C:chromosome, telomeric region"/>
    <property type="evidence" value="ECO:0007669"/>
    <property type="project" value="UniProtKB-SubCell"/>
</dbReference>
<dbReference type="GO" id="GO:0006303">
    <property type="term" value="P:double-strand break repair via nonhomologous end joining"/>
    <property type="evidence" value="ECO:0007669"/>
    <property type="project" value="InterPro"/>
</dbReference>
<keyword evidence="16" id="KW-0539">Nucleus</keyword>
<evidence type="ECO:0000256" key="8">
    <source>
        <dbReference type="ARBA" id="ARBA00022763"/>
    </source>
</evidence>
<proteinExistence type="inferred from homology"/>
<dbReference type="InterPro" id="IPR005160">
    <property type="entry name" value="Ku_C"/>
</dbReference>
<evidence type="ECO:0000256" key="12">
    <source>
        <dbReference type="ARBA" id="ARBA00022895"/>
    </source>
</evidence>
<dbReference type="FunFam" id="2.40.290.10:FF:000001">
    <property type="entry name" value="X-ray repair cross complementing 6"/>
    <property type="match status" value="1"/>
</dbReference>
<name>A0A2S5B2I9_9BASI</name>
<feature type="region of interest" description="Disordered" evidence="18">
    <location>
        <begin position="676"/>
        <end position="715"/>
    </location>
</feature>
<evidence type="ECO:0000256" key="10">
    <source>
        <dbReference type="ARBA" id="ARBA00022806"/>
    </source>
</evidence>
<dbReference type="GO" id="GO:0043564">
    <property type="term" value="C:Ku70:Ku80 complex"/>
    <property type="evidence" value="ECO:0007669"/>
    <property type="project" value="InterPro"/>
</dbReference>
<sequence>MGSAYDKWQLDAGGSDDEEELADEYRQTKEAIYWCIEATPTMLAPVLDQPGGAASANRALPTPTPTLTAPAGSARPAATQAIVWQGPPAKSKLEECLRCIYAMMKRKVISSPKDLIGILVWNTADTVRSITDNCHLLFELKQIDAGMIKKLREILQRAEKDPDYLPNLFKPRENDTVIGSVFANAMTAFREASPNANNCIFWVTDNDDPVSGNTQLTDVMRRKRMDVDESGFGVETFFVPSTPGDDFDLDKFYGEVMTVQQDDEADEMVNAPIVSHDLRAALESMVAAMRTKETAKRVAFKIPFVLGKDLSIGITGYNMIGEEVRKPAVKVDLNTSGGDEIVSKVVYKDSETGTELDPKRDIKKYFQVGKDDFESGAKATKIFFTEADVRKVKTLGRPPSLKLLGFKPRKDHLRFQETVKHSYFIYPDEERYSGSTRTFAALLKSMLKKEVVGFASFLPRTNARPQVVLLLPQEEKLSETGVALIPGGIHLCQLPFADDLRELGLSSTLSVVHRPDPETDDEPEQPEIDAAKKIVKNMSKVYHPDIYPNPALNYFYDTLAAVALDEDIPEPEDNTKPAYELMEQRIGKFVRNLRSMIRQDEIDPTQVVTSNKKRVIKKEQTPADAAAAEEFLADFRKRGDKLKLDELKRGLRLLELPLSGRKAELVDRIQAYVARQAEQGASGTAKMEVDEEEDSSSKPQKKKARHVLTIEDDED</sequence>
<evidence type="ECO:0000259" key="19">
    <source>
        <dbReference type="PROSITE" id="PS50800"/>
    </source>
</evidence>
<dbReference type="GO" id="GO:0005524">
    <property type="term" value="F:ATP binding"/>
    <property type="evidence" value="ECO:0007669"/>
    <property type="project" value="UniProtKB-KW"/>
</dbReference>
<dbReference type="Pfam" id="PF03730">
    <property type="entry name" value="Ku_C"/>
    <property type="match status" value="1"/>
</dbReference>
<dbReference type="SMART" id="SM00513">
    <property type="entry name" value="SAP"/>
    <property type="match status" value="1"/>
</dbReference>
<keyword evidence="13" id="KW-0238">DNA-binding</keyword>
<comment type="caution">
    <text evidence="20">The sequence shown here is derived from an EMBL/GenBank/DDBJ whole genome shotgun (WGS) entry which is preliminary data.</text>
</comment>
<dbReference type="PROSITE" id="PS50800">
    <property type="entry name" value="SAP"/>
    <property type="match status" value="1"/>
</dbReference>
<dbReference type="Gene3D" id="3.40.50.410">
    <property type="entry name" value="von Willebrand factor, type A domain"/>
    <property type="match status" value="1"/>
</dbReference>
<dbReference type="SMART" id="SM00559">
    <property type="entry name" value="Ku78"/>
    <property type="match status" value="1"/>
</dbReference>
<keyword evidence="12" id="KW-0779">Telomere</keyword>
<comment type="subcellular location">
    <subcellularLocation>
        <location evidence="2">Chromosome</location>
        <location evidence="2">Telomere</location>
    </subcellularLocation>
    <subcellularLocation>
        <location evidence="1">Nucleus</location>
    </subcellularLocation>
</comment>
<dbReference type="Pfam" id="PF03731">
    <property type="entry name" value="Ku_N"/>
    <property type="match status" value="1"/>
</dbReference>
<evidence type="ECO:0000256" key="6">
    <source>
        <dbReference type="ARBA" id="ARBA00022454"/>
    </source>
</evidence>
<protein>
    <recommendedName>
        <fullName evidence="5">ATP-dependent DNA helicase II subunit 1</fullName>
        <ecNumber evidence="4">3.6.4.12</ecNumber>
    </recommendedName>
    <alternativeName>
        <fullName evidence="17">ATP-dependent DNA helicase II subunit Ku70</fullName>
    </alternativeName>
</protein>
<dbReference type="AlphaFoldDB" id="A0A2S5B2I9"/>
<comment type="similarity">
    <text evidence="3">Belongs to the ku70 family.</text>
</comment>
<evidence type="ECO:0000256" key="3">
    <source>
        <dbReference type="ARBA" id="ARBA00005240"/>
    </source>
</evidence>
<evidence type="ECO:0000256" key="15">
    <source>
        <dbReference type="ARBA" id="ARBA00023204"/>
    </source>
</evidence>
<feature type="compositionally biased region" description="Low complexity" evidence="18">
    <location>
        <begin position="59"/>
        <end position="71"/>
    </location>
</feature>
<evidence type="ECO:0000256" key="13">
    <source>
        <dbReference type="ARBA" id="ARBA00023125"/>
    </source>
</evidence>
<evidence type="ECO:0000256" key="9">
    <source>
        <dbReference type="ARBA" id="ARBA00022801"/>
    </source>
</evidence>
<dbReference type="Gene3D" id="1.10.720.30">
    <property type="entry name" value="SAP domain"/>
    <property type="match status" value="1"/>
</dbReference>
<keyword evidence="9" id="KW-0378">Hydrolase</keyword>
<dbReference type="InterPro" id="IPR016194">
    <property type="entry name" value="SPOC-like_C_dom_sf"/>
</dbReference>
<feature type="region of interest" description="Disordered" evidence="18">
    <location>
        <begin position="53"/>
        <end position="72"/>
    </location>
</feature>
<dbReference type="SUPFAM" id="SSF68906">
    <property type="entry name" value="SAP domain"/>
    <property type="match status" value="1"/>
</dbReference>
<evidence type="ECO:0000256" key="17">
    <source>
        <dbReference type="ARBA" id="ARBA00031811"/>
    </source>
</evidence>
<reference evidence="20 21" key="1">
    <citation type="journal article" date="2018" name="Front. Microbiol.">
        <title>Prospects for Fungal Bioremediation of Acidic Radioactive Waste Sites: Characterization and Genome Sequence of Rhodotorula taiwanensis MD1149.</title>
        <authorList>
            <person name="Tkavc R."/>
            <person name="Matrosova V.Y."/>
            <person name="Grichenko O.E."/>
            <person name="Gostincar C."/>
            <person name="Volpe R.P."/>
            <person name="Klimenkova P."/>
            <person name="Gaidamakova E.K."/>
            <person name="Zhou C.E."/>
            <person name="Stewart B.J."/>
            <person name="Lyman M.G."/>
            <person name="Malfatti S.A."/>
            <person name="Rubinfeld B."/>
            <person name="Courtot M."/>
            <person name="Singh J."/>
            <person name="Dalgard C.L."/>
            <person name="Hamilton T."/>
            <person name="Frey K.G."/>
            <person name="Gunde-Cimerman N."/>
            <person name="Dugan L."/>
            <person name="Daly M.J."/>
        </authorList>
    </citation>
    <scope>NUCLEOTIDE SEQUENCE [LARGE SCALE GENOMIC DNA]</scope>
    <source>
        <strain evidence="20 21">MD1149</strain>
    </source>
</reference>
<keyword evidence="21" id="KW-1185">Reference proteome</keyword>
<dbReference type="Gene3D" id="2.40.290.10">
    <property type="match status" value="1"/>
</dbReference>
<dbReference type="InterPro" id="IPR006164">
    <property type="entry name" value="DNA_bd_Ku70/Ku80"/>
</dbReference>
<evidence type="ECO:0000256" key="5">
    <source>
        <dbReference type="ARBA" id="ARBA00021796"/>
    </source>
</evidence>
<dbReference type="Gene3D" id="4.10.970.10">
    <property type="entry name" value="Ku70, bridge and pillars"/>
    <property type="match status" value="1"/>
</dbReference>
<feature type="region of interest" description="Disordered" evidence="18">
    <location>
        <begin position="1"/>
        <end position="21"/>
    </location>
</feature>
<keyword evidence="15" id="KW-0234">DNA repair</keyword>